<dbReference type="AlphaFoldDB" id="A0A8S9ZTP3"/>
<organism evidence="3 4">
    <name type="scientific">Meloidogyne graminicola</name>
    <dbReference type="NCBI Taxonomy" id="189291"/>
    <lineage>
        <taxon>Eukaryota</taxon>
        <taxon>Metazoa</taxon>
        <taxon>Ecdysozoa</taxon>
        <taxon>Nematoda</taxon>
        <taxon>Chromadorea</taxon>
        <taxon>Rhabditida</taxon>
        <taxon>Tylenchina</taxon>
        <taxon>Tylenchomorpha</taxon>
        <taxon>Tylenchoidea</taxon>
        <taxon>Meloidogynidae</taxon>
        <taxon>Meloidogyninae</taxon>
        <taxon>Meloidogyne</taxon>
    </lineage>
</organism>
<keyword evidence="1" id="KW-0344">Guanine-nucleotide releasing factor</keyword>
<dbReference type="Gene3D" id="1.20.900.10">
    <property type="entry name" value="Dbl homology (DH) domain"/>
    <property type="match status" value="1"/>
</dbReference>
<dbReference type="GO" id="GO:0005737">
    <property type="term" value="C:cytoplasm"/>
    <property type="evidence" value="ECO:0007669"/>
    <property type="project" value="TreeGrafter"/>
</dbReference>
<dbReference type="PANTHER" id="PTHR22826">
    <property type="entry name" value="RHO GUANINE EXCHANGE FACTOR-RELATED"/>
    <property type="match status" value="1"/>
</dbReference>
<dbReference type="GO" id="GO:0005085">
    <property type="term" value="F:guanyl-nucleotide exchange factor activity"/>
    <property type="evidence" value="ECO:0007669"/>
    <property type="project" value="UniProtKB-KW"/>
</dbReference>
<dbReference type="InterPro" id="IPR035899">
    <property type="entry name" value="DBL_dom_sf"/>
</dbReference>
<protein>
    <submittedName>
        <fullName evidence="3">DH domain-containing protein</fullName>
    </submittedName>
</protein>
<dbReference type="EMBL" id="JABEBT010000028">
    <property type="protein sequence ID" value="KAF7636567.1"/>
    <property type="molecule type" value="Genomic_DNA"/>
</dbReference>
<evidence type="ECO:0000313" key="3">
    <source>
        <dbReference type="EMBL" id="KAF7636567.1"/>
    </source>
</evidence>
<comment type="caution">
    <text evidence="3">The sequence shown here is derived from an EMBL/GenBank/DDBJ whole genome shotgun (WGS) entry which is preliminary data.</text>
</comment>
<feature type="domain" description="DH" evidence="2">
    <location>
        <begin position="102"/>
        <end position="286"/>
    </location>
</feature>
<dbReference type="Gene3D" id="2.30.30.40">
    <property type="entry name" value="SH3 Domains"/>
    <property type="match status" value="1"/>
</dbReference>
<accession>A0A8S9ZTP3</accession>
<dbReference type="InterPro" id="IPR036028">
    <property type="entry name" value="SH3-like_dom_sf"/>
</dbReference>
<dbReference type="InterPro" id="IPR011993">
    <property type="entry name" value="PH-like_dom_sf"/>
</dbReference>
<dbReference type="PROSITE" id="PS50010">
    <property type="entry name" value="DH_2"/>
    <property type="match status" value="1"/>
</dbReference>
<name>A0A8S9ZTP3_9BILA</name>
<dbReference type="Proteomes" id="UP000605970">
    <property type="component" value="Unassembled WGS sequence"/>
</dbReference>
<evidence type="ECO:0000256" key="1">
    <source>
        <dbReference type="ARBA" id="ARBA00022658"/>
    </source>
</evidence>
<keyword evidence="4" id="KW-1185">Reference proteome</keyword>
<proteinExistence type="predicted"/>
<dbReference type="Pfam" id="PF00621">
    <property type="entry name" value="RhoGEF"/>
    <property type="match status" value="1"/>
</dbReference>
<dbReference type="SUPFAM" id="SSF50044">
    <property type="entry name" value="SH3-domain"/>
    <property type="match status" value="1"/>
</dbReference>
<dbReference type="InterPro" id="IPR051336">
    <property type="entry name" value="RhoGEF_Guanine_NuclExch_SF"/>
</dbReference>
<evidence type="ECO:0000259" key="2">
    <source>
        <dbReference type="PROSITE" id="PS50010"/>
    </source>
</evidence>
<evidence type="ECO:0000313" key="4">
    <source>
        <dbReference type="Proteomes" id="UP000605970"/>
    </source>
</evidence>
<dbReference type="Gene3D" id="2.30.29.30">
    <property type="entry name" value="Pleckstrin-homology domain (PH domain)/Phosphotyrosine-binding domain (PTB)"/>
    <property type="match status" value="1"/>
</dbReference>
<reference evidence="3" key="1">
    <citation type="journal article" date="2020" name="Ecol. Evol.">
        <title>Genome structure and content of the rice root-knot nematode (Meloidogyne graminicola).</title>
        <authorList>
            <person name="Phan N.T."/>
            <person name="Danchin E.G.J."/>
            <person name="Klopp C."/>
            <person name="Perfus-Barbeoch L."/>
            <person name="Kozlowski D.K."/>
            <person name="Koutsovoulos G.D."/>
            <person name="Lopez-Roques C."/>
            <person name="Bouchez O."/>
            <person name="Zahm M."/>
            <person name="Besnard G."/>
            <person name="Bellafiore S."/>
        </authorList>
    </citation>
    <scope>NUCLEOTIDE SEQUENCE</scope>
    <source>
        <strain evidence="3">VN-18</strain>
    </source>
</reference>
<dbReference type="InterPro" id="IPR000219">
    <property type="entry name" value="DH_dom"/>
</dbReference>
<gene>
    <name evidence="3" type="ORF">Mgra_00003960</name>
</gene>
<dbReference type="SUPFAM" id="SSF48065">
    <property type="entry name" value="DBL homology domain (DH-domain)"/>
    <property type="match status" value="1"/>
</dbReference>
<sequence>MDKISRKQRQLERKVENLKRFGAEEEKYKTSPNYYLIQKEGEEDEENLFSLDEGQCVELLDNNNPEAWLVRTKTKPPSIGFVPSYYFTTPTKYYALQRNSNNEQCSIKKLIQTEEEFIEELKLVLDYYVKSIIEVNDKEKASQIPEEVKEREKQLLLKDIELIYNFHLNTFLKELKEYKDDINTFSKTFLSLKHNFIEIHLPFLRQLENALRICQHVDIISKFLEEIHSKQSTIKPYTDYLQLIPNRIRFYEDFFKELINKTINCTEEMKKSLNFLQLIEQQAKEPDFTKLIIGYSEDVNSLGYIYRHELFNVWEDGDLNTNGGDKYIFLFNNIILITIKEEINSEILFKHYATIKLRLNSVGILDDMIGHLGEMQNFENVLNPFWRIQYARSFDGVYIQFRNLGAFIPSRAFHINMQIQRGDMVWPPTEGTTNFNVNFRLAEKIRILLAHFAFVRLRINELTNIGELDRGAVYLTVELDRSAVCLAS</sequence>
<dbReference type="OrthoDB" id="2570713at2759"/>